<feature type="compositionally biased region" description="Low complexity" evidence="1">
    <location>
        <begin position="37"/>
        <end position="49"/>
    </location>
</feature>
<dbReference type="Pfam" id="PF25162">
    <property type="entry name" value="DUF7827"/>
    <property type="match status" value="3"/>
</dbReference>
<dbReference type="EMBL" id="CP028858">
    <property type="protein sequence ID" value="AWB28088.1"/>
    <property type="molecule type" value="Genomic_DNA"/>
</dbReference>
<feature type="domain" description="DUF7827" evidence="2">
    <location>
        <begin position="48"/>
        <end position="142"/>
    </location>
</feature>
<evidence type="ECO:0000313" key="3">
    <source>
        <dbReference type="EMBL" id="AWB28088.1"/>
    </source>
</evidence>
<dbReference type="NCBIfam" id="NF045517">
    <property type="entry name" value="halo_surf_dom"/>
    <property type="match status" value="1"/>
</dbReference>
<feature type="region of interest" description="Disordered" evidence="1">
    <location>
        <begin position="37"/>
        <end position="57"/>
    </location>
</feature>
<name>A0A2R4X2R9_9EURY</name>
<evidence type="ECO:0000259" key="2">
    <source>
        <dbReference type="Pfam" id="PF25162"/>
    </source>
</evidence>
<feature type="domain" description="DUF7827" evidence="2">
    <location>
        <begin position="351"/>
        <end position="435"/>
    </location>
</feature>
<feature type="domain" description="DUF7827" evidence="2">
    <location>
        <begin position="968"/>
        <end position="1059"/>
    </location>
</feature>
<protein>
    <recommendedName>
        <fullName evidence="2">DUF7827 domain-containing protein</fullName>
    </recommendedName>
</protein>
<sequence>MIDRSRRFGGRRGALLLFGVVVLVGCALLAVATPAAAETTTPSPSADTPNGTVSIPDQVTVDRGDVARIPVEMNGTDTAFVAIGDEDTDGFRAIVKVEDKNGDGEVILEANTYNLLDQGVSPAVRYRAATNDSVELVRPAPDYDAPLPAPDGARGYRLEVATQYDRSADALGGATDRSVLRVYERTTNGLTMWTAPAETALDSASAIRSARADGTLTENSTVENRTAVATIDATGLSGALRAANASTTERFLSLVDTGEVEFTVSLGSGNPIGPNGIDRDALRVISDAETDRVSLVLPPGTIPSGVTGVAFTVPEVSSLARDDASGDRTVETSIDVGGAGEVRPDPDPDSSIAVENSSVVRGDVATIPISVGDRDRVTVRVGSDRAGWERIVRVADRDDDGAVRLRLNTYTAGDADPRTAIEAVGEDSVVDVRSQFNSFDRALGAGTDGSFVYRVTAHERYDATNDTFEGDHGVGALRVERRSTEGIAIYHGSESIYETAQTGTAVRTAIENGSLDREQRVTGATVVAELQATGLAGALRAANGSTTTERFFAVTDGDPATFAIETSSGTPLGPADTLGLSPDDPVRVEIDPATGHVYVLFDRVDLGLSGASDYWATLGIPESGPLAPVDGSSQNATRGFALGARDGPLLDSWTAPADANIDSRADLRHAIETNATRGATVGSGTAIVSIDAVGIVPLLDQQGGPNATANLVRASDDWETGLELTLLGVPRDPNAGETRRSLSNATHAITAIPDRDRDRLYLAIDTDRLDLPGNVEARLALDSGSPLPGAPEDALFEDDSPRVTGTAVDLAAPFGGERTVHARDGVAPTWWFAAAPDRPVTLTVTDADGQTVASAETTAGTGPRVSAPLDLAGVDPGRYTLTIAGPEHSRTHSIAVVAPVHRPTERTLAGTATPDETVAVSVGDRETTATAGRDGVWTTTMDLSGLSPGRYDLTAGNSSRPIIVEASDGPSATIESDRLTEHQGDVAEIPVTLDGADAASVRIASPQDVYDARVRVADRDGDGTVRLAVNTFTAGNTSTPTNVSYWARGEDSVTAVDQRPMERVGALAVGPTGRTDDDVTAMPVVDGQLRGQADRATLRLEAPGEPTVRGYAGAPSLDDVSVDDIQTGAAGRVFESSRAPTNGTAILELQADGIEGAIEARARRGDTLPVIVPVYYSTDGRQMGSISILQDPVPIFASVEWPVASIGGGSGSPYRVVSRPDTGQYYVFLDVSEPTGSAESIDMHVGTRNASTGAADHLIPDGDDFLSTDWSMWVEETVPDVNESALVDMDDRSYDPAPNQTVSGTTTLPPGTELVVYLESDLDSETGSAFLTEARAVVAPDGTWSTTVDLSDGVEGQDFSIEFYEPSVTPDEFDTAIESTSVSTDRTALPRERTTLSGTSTFGAGDSVQIALYPSLDDRGSAYGDTPVRAVWTTVGTDGDWTAEFDLSALADGRYRLRATANGSAAWTDVTVGDPPGADPIVVRNYRRASTPTDELSPSALMDAKGDYLSGAISLESAVTVMRAYFFG</sequence>
<dbReference type="RefSeq" id="WP_108383224.1">
    <property type="nucleotide sequence ID" value="NZ_CP028858.1"/>
</dbReference>
<dbReference type="GeneID" id="36512923"/>
<evidence type="ECO:0000256" key="1">
    <source>
        <dbReference type="SAM" id="MobiDB-lite"/>
    </source>
</evidence>
<accession>A0A2R4X2R9</accession>
<dbReference type="Proteomes" id="UP000244727">
    <property type="component" value="Chromosome"/>
</dbReference>
<dbReference type="KEGG" id="harc:HARCEL1_10410"/>
<proteinExistence type="predicted"/>
<dbReference type="InterPro" id="IPR057149">
    <property type="entry name" value="DUF7827"/>
</dbReference>
<organism evidence="3 4">
    <name type="scientific">Halococcoides cellulosivorans</name>
    <dbReference type="NCBI Taxonomy" id="1679096"/>
    <lineage>
        <taxon>Archaea</taxon>
        <taxon>Methanobacteriati</taxon>
        <taxon>Methanobacteriota</taxon>
        <taxon>Stenosarchaea group</taxon>
        <taxon>Halobacteria</taxon>
        <taxon>Halobacteriales</taxon>
        <taxon>Haloarculaceae</taxon>
        <taxon>Halococcoides</taxon>
    </lineage>
</organism>
<dbReference type="PROSITE" id="PS51257">
    <property type="entry name" value="PROKAR_LIPOPROTEIN"/>
    <property type="match status" value="1"/>
</dbReference>
<evidence type="ECO:0000313" key="4">
    <source>
        <dbReference type="Proteomes" id="UP000244727"/>
    </source>
</evidence>
<reference evidence="3 4" key="1">
    <citation type="submission" date="2018-04" db="EMBL/GenBank/DDBJ databases">
        <title>Halococcoides cellulosivorans gen. nov., sp. nov., an extremely halophilic cellulose-utilizing haloarchaeon from hypersaline lakes.</title>
        <authorList>
            <person name="Sorokin D.Y."/>
            <person name="Toshchakov S.V."/>
            <person name="Samarov N.I."/>
            <person name="Korzhenkov A."/>
            <person name="Kublanov I.V."/>
        </authorList>
    </citation>
    <scope>NUCLEOTIDE SEQUENCE [LARGE SCALE GENOMIC DNA]</scope>
    <source>
        <strain evidence="3 4">HArcel1</strain>
    </source>
</reference>
<dbReference type="NCBIfam" id="NF033510">
    <property type="entry name" value="Ca_tandemer"/>
    <property type="match status" value="1"/>
</dbReference>
<gene>
    <name evidence="3" type="ORF">HARCEL1_10410</name>
</gene>
<keyword evidence="4" id="KW-1185">Reference proteome</keyword>